<reference evidence="2" key="1">
    <citation type="submission" date="2021-06" db="EMBL/GenBank/DDBJ databases">
        <authorList>
            <person name="Kallberg Y."/>
            <person name="Tangrot J."/>
            <person name="Rosling A."/>
        </authorList>
    </citation>
    <scope>NUCLEOTIDE SEQUENCE</scope>
    <source>
        <strain evidence="2">MA453B</strain>
    </source>
</reference>
<evidence type="ECO:0000313" key="2">
    <source>
        <dbReference type="EMBL" id="CAG8809549.1"/>
    </source>
</evidence>
<dbReference type="Proteomes" id="UP000789405">
    <property type="component" value="Unassembled WGS sequence"/>
</dbReference>
<accession>A0A9N9K3W0</accession>
<sequence>MKTYYENFESSSSTIRQSRRRRPSANNISASRETSINQDGRSLFSDGFGRNISLADEELNLET</sequence>
<dbReference type="EMBL" id="CAJVPY010045221">
    <property type="protein sequence ID" value="CAG8809549.1"/>
    <property type="molecule type" value="Genomic_DNA"/>
</dbReference>
<evidence type="ECO:0000256" key="1">
    <source>
        <dbReference type="SAM" id="MobiDB-lite"/>
    </source>
</evidence>
<organism evidence="2 3">
    <name type="scientific">Dentiscutata erythropus</name>
    <dbReference type="NCBI Taxonomy" id="1348616"/>
    <lineage>
        <taxon>Eukaryota</taxon>
        <taxon>Fungi</taxon>
        <taxon>Fungi incertae sedis</taxon>
        <taxon>Mucoromycota</taxon>
        <taxon>Glomeromycotina</taxon>
        <taxon>Glomeromycetes</taxon>
        <taxon>Diversisporales</taxon>
        <taxon>Gigasporaceae</taxon>
        <taxon>Dentiscutata</taxon>
    </lineage>
</organism>
<proteinExistence type="predicted"/>
<dbReference type="AlphaFoldDB" id="A0A9N9K3W0"/>
<protein>
    <submittedName>
        <fullName evidence="2">28079_t:CDS:1</fullName>
    </submittedName>
</protein>
<comment type="caution">
    <text evidence="2">The sequence shown here is derived from an EMBL/GenBank/DDBJ whole genome shotgun (WGS) entry which is preliminary data.</text>
</comment>
<gene>
    <name evidence="2" type="ORF">DERYTH_LOCUS25120</name>
</gene>
<feature type="compositionally biased region" description="Polar residues" evidence="1">
    <location>
        <begin position="25"/>
        <end position="40"/>
    </location>
</feature>
<name>A0A9N9K3W0_9GLOM</name>
<keyword evidence="3" id="KW-1185">Reference proteome</keyword>
<evidence type="ECO:0000313" key="3">
    <source>
        <dbReference type="Proteomes" id="UP000789405"/>
    </source>
</evidence>
<feature type="region of interest" description="Disordered" evidence="1">
    <location>
        <begin position="1"/>
        <end position="42"/>
    </location>
</feature>